<dbReference type="CDD" id="cd00082">
    <property type="entry name" value="HisKA"/>
    <property type="match status" value="1"/>
</dbReference>
<keyword evidence="6" id="KW-0902">Two-component regulatory system</keyword>
<dbReference type="Gene3D" id="1.10.287.130">
    <property type="match status" value="1"/>
</dbReference>
<dbReference type="PROSITE" id="PS50109">
    <property type="entry name" value="HIS_KIN"/>
    <property type="match status" value="1"/>
</dbReference>
<dbReference type="SUPFAM" id="SSF55874">
    <property type="entry name" value="ATPase domain of HSP90 chaperone/DNA topoisomerase II/histidine kinase"/>
    <property type="match status" value="1"/>
</dbReference>
<dbReference type="SMART" id="SM00388">
    <property type="entry name" value="HisKA"/>
    <property type="match status" value="1"/>
</dbReference>
<organism evidence="8 9">
    <name type="scientific">Acinetobacter gandensis</name>
    <dbReference type="NCBI Taxonomy" id="1443941"/>
    <lineage>
        <taxon>Bacteria</taxon>
        <taxon>Pseudomonadati</taxon>
        <taxon>Pseudomonadota</taxon>
        <taxon>Gammaproteobacteria</taxon>
        <taxon>Moraxellales</taxon>
        <taxon>Moraxellaceae</taxon>
        <taxon>Acinetobacter</taxon>
    </lineage>
</organism>
<evidence type="ECO:0000256" key="2">
    <source>
        <dbReference type="ARBA" id="ARBA00012438"/>
    </source>
</evidence>
<dbReference type="SUPFAM" id="SSF47384">
    <property type="entry name" value="Homodimeric domain of signal transducing histidine kinase"/>
    <property type="match status" value="1"/>
</dbReference>
<dbReference type="OrthoDB" id="9770795at2"/>
<gene>
    <name evidence="8" type="ORF">A9J31_10775</name>
</gene>
<dbReference type="PRINTS" id="PR00344">
    <property type="entry name" value="BCTRLSENSOR"/>
</dbReference>
<proteinExistence type="predicted"/>
<keyword evidence="9" id="KW-1185">Reference proteome</keyword>
<keyword evidence="4" id="KW-0808">Transferase</keyword>
<dbReference type="Pfam" id="PF02518">
    <property type="entry name" value="HATPase_c"/>
    <property type="match status" value="1"/>
</dbReference>
<dbReference type="InterPro" id="IPR036097">
    <property type="entry name" value="HisK_dim/P_sf"/>
</dbReference>
<dbReference type="InterPro" id="IPR004358">
    <property type="entry name" value="Sig_transdc_His_kin-like_C"/>
</dbReference>
<evidence type="ECO:0000256" key="1">
    <source>
        <dbReference type="ARBA" id="ARBA00000085"/>
    </source>
</evidence>
<dbReference type="STRING" id="1443941.A9J31_10775"/>
<dbReference type="PANTHER" id="PTHR43711:SF31">
    <property type="entry name" value="HISTIDINE KINASE"/>
    <property type="match status" value="1"/>
</dbReference>
<feature type="domain" description="Histidine kinase" evidence="7">
    <location>
        <begin position="186"/>
        <end position="406"/>
    </location>
</feature>
<evidence type="ECO:0000256" key="3">
    <source>
        <dbReference type="ARBA" id="ARBA00022553"/>
    </source>
</evidence>
<keyword evidence="3" id="KW-0597">Phosphoprotein</keyword>
<dbReference type="GO" id="GO:0000155">
    <property type="term" value="F:phosphorelay sensor kinase activity"/>
    <property type="evidence" value="ECO:0007669"/>
    <property type="project" value="InterPro"/>
</dbReference>
<protein>
    <recommendedName>
        <fullName evidence="2">histidine kinase</fullName>
        <ecNumber evidence="2">2.7.13.3</ecNumber>
    </recommendedName>
</protein>
<accession>A0A1A7R7D4</accession>
<dbReference type="InterPro" id="IPR003594">
    <property type="entry name" value="HATPase_dom"/>
</dbReference>
<dbReference type="RefSeq" id="WP_067767800.1">
    <property type="nucleotide sequence ID" value="NZ_JBLZYA010000008.1"/>
</dbReference>
<evidence type="ECO:0000313" key="9">
    <source>
        <dbReference type="Proteomes" id="UP000185753"/>
    </source>
</evidence>
<dbReference type="EMBL" id="LZDS01000030">
    <property type="protein sequence ID" value="OBX27384.1"/>
    <property type="molecule type" value="Genomic_DNA"/>
</dbReference>
<dbReference type="PANTHER" id="PTHR43711">
    <property type="entry name" value="TWO-COMPONENT HISTIDINE KINASE"/>
    <property type="match status" value="1"/>
</dbReference>
<dbReference type="Gene3D" id="3.30.565.10">
    <property type="entry name" value="Histidine kinase-like ATPase, C-terminal domain"/>
    <property type="match status" value="1"/>
</dbReference>
<evidence type="ECO:0000259" key="7">
    <source>
        <dbReference type="PROSITE" id="PS50109"/>
    </source>
</evidence>
<evidence type="ECO:0000256" key="6">
    <source>
        <dbReference type="ARBA" id="ARBA00023012"/>
    </source>
</evidence>
<dbReference type="Pfam" id="PF00512">
    <property type="entry name" value="HisKA"/>
    <property type="match status" value="1"/>
</dbReference>
<keyword evidence="5 8" id="KW-0418">Kinase</keyword>
<reference evidence="9" key="1">
    <citation type="submission" date="2016-06" db="EMBL/GenBank/DDBJ databases">
        <authorList>
            <person name="Radolfova-Krizova L."/>
            <person name="Nemec A."/>
        </authorList>
    </citation>
    <scope>NUCLEOTIDE SEQUENCE [LARGE SCALE GENOMIC DNA]</scope>
    <source>
        <strain evidence="9">ANC 4275</strain>
    </source>
</reference>
<dbReference type="InterPro" id="IPR003661">
    <property type="entry name" value="HisK_dim/P_dom"/>
</dbReference>
<evidence type="ECO:0000313" key="8">
    <source>
        <dbReference type="EMBL" id="OBX27384.1"/>
    </source>
</evidence>
<dbReference type="InterPro" id="IPR050736">
    <property type="entry name" value="Sensor_HK_Regulatory"/>
</dbReference>
<sequence length="430" mass="47858">MVLQLLEIGSQTELLAACRLSLLMGVYTDDNRVEDFLKFARGMIGTDSAILAFKDEPYIWYASENGLKAFLAQTDDDYLDTFFENHSRIDSCSENYPAYSAYLKQLGVGHRRMVAFDLKYNQASIGKVMLFDDQTEQFEEKQLKIVEEFVQSLVNIIQLRVENAELKELYEQQSALNFSKTKFFQIIAHDLRAPFHGLLGFSEVLAQERGTLDDSSIQNIADYLHDTTQSTYNLLESLLNWAMAEGGRFVYHPINFDLNQSAKIVCDVLNGLAVKKNIRLINDVAIGTKVNADINMMTSVIQNLVSNALKFTHTDGRGSVRLATEQIGQQILLTIQDTGLGMSQAQIDDLFQQKLTVSIKGTAGERGTGLGLVLCKRFVDLNQGEISVTSKEGEGTTFKVLLPAATSSHHVLNVDAASHEQECLATQVNG</sequence>
<dbReference type="AlphaFoldDB" id="A0A1A7R7D4"/>
<name>A0A1A7R7D4_9GAMM</name>
<dbReference type="InterPro" id="IPR036890">
    <property type="entry name" value="HATPase_C_sf"/>
</dbReference>
<dbReference type="EC" id="2.7.13.3" evidence="2"/>
<dbReference type="Proteomes" id="UP000185753">
    <property type="component" value="Unassembled WGS sequence"/>
</dbReference>
<comment type="catalytic activity">
    <reaction evidence="1">
        <text>ATP + protein L-histidine = ADP + protein N-phospho-L-histidine.</text>
        <dbReference type="EC" id="2.7.13.3"/>
    </reaction>
</comment>
<dbReference type="SMART" id="SM00387">
    <property type="entry name" value="HATPase_c"/>
    <property type="match status" value="1"/>
</dbReference>
<dbReference type="InterPro" id="IPR005467">
    <property type="entry name" value="His_kinase_dom"/>
</dbReference>
<evidence type="ECO:0000256" key="4">
    <source>
        <dbReference type="ARBA" id="ARBA00022679"/>
    </source>
</evidence>
<evidence type="ECO:0000256" key="5">
    <source>
        <dbReference type="ARBA" id="ARBA00022777"/>
    </source>
</evidence>
<comment type="caution">
    <text evidence="8">The sequence shown here is derived from an EMBL/GenBank/DDBJ whole genome shotgun (WGS) entry which is preliminary data.</text>
</comment>